<protein>
    <submittedName>
        <fullName evidence="1">Uncharacterized protein</fullName>
    </submittedName>
</protein>
<accession>A0A1V1HZQ9</accession>
<reference evidence="1 2" key="1">
    <citation type="submission" date="2014-04" db="EMBL/GenBank/DDBJ databases">
        <authorList>
            <person name="Hornung B.V."/>
        </authorList>
    </citation>
    <scope>NUCLEOTIDE SEQUENCE [LARGE SCALE GENOMIC DNA]</scope>
    <source>
        <strain evidence="1 2">CRIB</strain>
    </source>
</reference>
<sequence length="157" mass="18840">MINKLNELDLDIKRCDTLLIENNYLEIVIAIEELHDKYKNNIDSVSNISNDVVWNYSKKDIENIQNYLKDYKEELIFKEKQKNIHDKLTDLKEYIDYNDILEKDKLVEVINLIENIEKNNLNLDEKWNKLKECLELIKNQEREIGVQLLEILLFVAK</sequence>
<dbReference type="EMBL" id="LN555523">
    <property type="protein sequence ID" value="CED93461.1"/>
    <property type="molecule type" value="Genomic_DNA"/>
</dbReference>
<name>A0A1V1HZQ9_9FIRM</name>
<dbReference type="AlphaFoldDB" id="A0A1V1HZQ9"/>
<organism evidence="1 2">
    <name type="scientific">Romboutsia ilealis</name>
    <dbReference type="NCBI Taxonomy" id="1115758"/>
    <lineage>
        <taxon>Bacteria</taxon>
        <taxon>Bacillati</taxon>
        <taxon>Bacillota</taxon>
        <taxon>Clostridia</taxon>
        <taxon>Peptostreptococcales</taxon>
        <taxon>Peptostreptococcaceae</taxon>
        <taxon>Romboutsia</taxon>
    </lineage>
</organism>
<evidence type="ECO:0000313" key="2">
    <source>
        <dbReference type="Proteomes" id="UP000245622"/>
    </source>
</evidence>
<proteinExistence type="predicted"/>
<dbReference type="RefSeq" id="WP_180703174.1">
    <property type="nucleotide sequence ID" value="NZ_LN555523.1"/>
</dbReference>
<dbReference type="KEGG" id="ril:CRIB_709"/>
<evidence type="ECO:0000313" key="1">
    <source>
        <dbReference type="EMBL" id="CED93461.1"/>
    </source>
</evidence>
<keyword evidence="2" id="KW-1185">Reference proteome</keyword>
<dbReference type="Proteomes" id="UP000245622">
    <property type="component" value="Chromosome 1"/>
</dbReference>
<dbReference type="GeneID" id="82204889"/>
<gene>
    <name evidence="1" type="ORF">CRIB_709</name>
</gene>